<comment type="caution">
    <text evidence="9">The sequence shown here is derived from an EMBL/GenBank/DDBJ whole genome shotgun (WGS) entry which is preliminary data.</text>
</comment>
<evidence type="ECO:0000256" key="2">
    <source>
        <dbReference type="ARBA" id="ARBA00022448"/>
    </source>
</evidence>
<evidence type="ECO:0000256" key="5">
    <source>
        <dbReference type="ARBA" id="ARBA00022989"/>
    </source>
</evidence>
<name>A0A7Z0PFH5_9FUSO</name>
<keyword evidence="5 7" id="KW-1133">Transmembrane helix</keyword>
<proteinExistence type="inferred from homology"/>
<reference evidence="9 10" key="1">
    <citation type="submission" date="2020-05" db="EMBL/GenBank/DDBJ databases">
        <title>Streptobacillus felis strain LHL191014123.</title>
        <authorList>
            <person name="Fawzy A."/>
            <person name="Rau J."/>
            <person name="Risse K."/>
            <person name="Schauerte N."/>
            <person name="Geiger C."/>
            <person name="Blom J."/>
            <person name="Imirzalioglu C."/>
            <person name="Falgenhauer J."/>
            <person name="Bach A."/>
            <person name="Herden C."/>
            <person name="Eisenberg T."/>
        </authorList>
    </citation>
    <scope>NUCLEOTIDE SEQUENCE [LARGE SCALE GENOMIC DNA]</scope>
    <source>
        <strain evidence="9 10">LHL191014123</strain>
    </source>
</reference>
<dbReference type="CDD" id="cd06261">
    <property type="entry name" value="TM_PBP2"/>
    <property type="match status" value="1"/>
</dbReference>
<organism evidence="9 10">
    <name type="scientific">Streptobacillus felis</name>
    <dbReference type="NCBI Taxonomy" id="1384509"/>
    <lineage>
        <taxon>Bacteria</taxon>
        <taxon>Fusobacteriati</taxon>
        <taxon>Fusobacteriota</taxon>
        <taxon>Fusobacteriia</taxon>
        <taxon>Fusobacteriales</taxon>
        <taxon>Leptotrichiaceae</taxon>
        <taxon>Streptobacillus</taxon>
    </lineage>
</organism>
<dbReference type="Gene3D" id="1.10.3720.10">
    <property type="entry name" value="MetI-like"/>
    <property type="match status" value="1"/>
</dbReference>
<feature type="transmembrane region" description="Helical" evidence="7">
    <location>
        <begin position="117"/>
        <end position="143"/>
    </location>
</feature>
<protein>
    <submittedName>
        <fullName evidence="9">Sugar ABC transporter permease</fullName>
    </submittedName>
</protein>
<feature type="transmembrane region" description="Helical" evidence="7">
    <location>
        <begin position="266"/>
        <end position="287"/>
    </location>
</feature>
<dbReference type="EMBL" id="JABMKT010000028">
    <property type="protein sequence ID" value="NYV28256.1"/>
    <property type="molecule type" value="Genomic_DNA"/>
</dbReference>
<keyword evidence="3" id="KW-1003">Cell membrane</keyword>
<dbReference type="Proteomes" id="UP000526184">
    <property type="component" value="Unassembled WGS sequence"/>
</dbReference>
<comment type="similarity">
    <text evidence="7">Belongs to the binding-protein-dependent transport system permease family.</text>
</comment>
<evidence type="ECO:0000256" key="6">
    <source>
        <dbReference type="ARBA" id="ARBA00023136"/>
    </source>
</evidence>
<dbReference type="Pfam" id="PF00528">
    <property type="entry name" value="BPD_transp_1"/>
    <property type="match status" value="1"/>
</dbReference>
<keyword evidence="10" id="KW-1185">Reference proteome</keyword>
<dbReference type="SUPFAM" id="SSF161098">
    <property type="entry name" value="MetI-like"/>
    <property type="match status" value="1"/>
</dbReference>
<evidence type="ECO:0000256" key="1">
    <source>
        <dbReference type="ARBA" id="ARBA00004651"/>
    </source>
</evidence>
<evidence type="ECO:0000256" key="7">
    <source>
        <dbReference type="RuleBase" id="RU363032"/>
    </source>
</evidence>
<evidence type="ECO:0000313" key="9">
    <source>
        <dbReference type="EMBL" id="NYV28256.1"/>
    </source>
</evidence>
<comment type="subcellular location">
    <subcellularLocation>
        <location evidence="1 7">Cell membrane</location>
        <topology evidence="1 7">Multi-pass membrane protein</topology>
    </subcellularLocation>
</comment>
<sequence length="300" mass="33844">MKKFKFNKDQISLYLIMLPFIIWYMLFMFKPMYGLLIAFKDYSIFKGIAGSPWVGLKHFKMFLTSPEFFRTLKNTLMLNVYSLLIEFPLAILIALMLNEVKNKIFKSFVQTASFIPYFIAIVIAAGITINMLSPNTGVVNIILQKLGFEKIYFLIKPEYFRGIFVGLNSWKNTGFNAIIYIAALTAVDEQLYEAAKIDGATKLQQLINITIPSIMPTIVVMLILKIGSMLSVAFETVLLLYQPATYETADVISTYVYRTGVINQDFGLATAVGLFNAIVAMILVYAANTISKKVANLGIW</sequence>
<accession>A0A7Z0PFH5</accession>
<dbReference type="AlphaFoldDB" id="A0A7Z0PFH5"/>
<dbReference type="InterPro" id="IPR000515">
    <property type="entry name" value="MetI-like"/>
</dbReference>
<dbReference type="PANTHER" id="PTHR43227">
    <property type="entry name" value="BLL4140 PROTEIN"/>
    <property type="match status" value="1"/>
</dbReference>
<evidence type="ECO:0000259" key="8">
    <source>
        <dbReference type="PROSITE" id="PS50928"/>
    </source>
</evidence>
<evidence type="ECO:0000313" key="10">
    <source>
        <dbReference type="Proteomes" id="UP000526184"/>
    </source>
</evidence>
<dbReference type="OrthoDB" id="2637002at2"/>
<feature type="domain" description="ABC transmembrane type-1" evidence="8">
    <location>
        <begin position="72"/>
        <end position="287"/>
    </location>
</feature>
<dbReference type="GO" id="GO:0005886">
    <property type="term" value="C:plasma membrane"/>
    <property type="evidence" value="ECO:0007669"/>
    <property type="project" value="UniProtKB-SubCell"/>
</dbReference>
<dbReference type="RefSeq" id="WP_067322704.1">
    <property type="nucleotide sequence ID" value="NZ_CBCRWS010000029.1"/>
</dbReference>
<evidence type="ECO:0000256" key="4">
    <source>
        <dbReference type="ARBA" id="ARBA00022692"/>
    </source>
</evidence>
<keyword evidence="4 7" id="KW-0812">Transmembrane</keyword>
<dbReference type="PANTHER" id="PTHR43227:SF11">
    <property type="entry name" value="BLL4140 PROTEIN"/>
    <property type="match status" value="1"/>
</dbReference>
<evidence type="ECO:0000256" key="3">
    <source>
        <dbReference type="ARBA" id="ARBA00022475"/>
    </source>
</evidence>
<dbReference type="GO" id="GO:0055085">
    <property type="term" value="P:transmembrane transport"/>
    <property type="evidence" value="ECO:0007669"/>
    <property type="project" value="InterPro"/>
</dbReference>
<dbReference type="InterPro" id="IPR035906">
    <property type="entry name" value="MetI-like_sf"/>
</dbReference>
<feature type="transmembrane region" description="Helical" evidence="7">
    <location>
        <begin position="12"/>
        <end position="29"/>
    </location>
</feature>
<keyword evidence="2 7" id="KW-0813">Transport</keyword>
<dbReference type="PROSITE" id="PS50928">
    <property type="entry name" value="ABC_TM1"/>
    <property type="match status" value="1"/>
</dbReference>
<feature type="transmembrane region" description="Helical" evidence="7">
    <location>
        <begin position="218"/>
        <end position="241"/>
    </location>
</feature>
<feature type="transmembrane region" description="Helical" evidence="7">
    <location>
        <begin position="76"/>
        <end position="97"/>
    </location>
</feature>
<gene>
    <name evidence="9" type="ORF">HP397_05480</name>
</gene>
<dbReference type="InterPro" id="IPR050809">
    <property type="entry name" value="UgpAE/MalFG_permease"/>
</dbReference>
<keyword evidence="6 7" id="KW-0472">Membrane</keyword>